<gene>
    <name evidence="1" type="ORF">J0X27_04215</name>
</gene>
<evidence type="ECO:0000313" key="2">
    <source>
        <dbReference type="Proteomes" id="UP000663191"/>
    </source>
</evidence>
<proteinExistence type="predicted"/>
<protein>
    <submittedName>
        <fullName evidence="1">Uncharacterized protein</fullName>
    </submittedName>
</protein>
<dbReference type="GeneID" id="63182921"/>
<dbReference type="EMBL" id="CP071463">
    <property type="protein sequence ID" value="QSW86045.1"/>
    <property type="molecule type" value="Genomic_DNA"/>
</dbReference>
<keyword evidence="2" id="KW-1185">Reference proteome</keyword>
<dbReference type="KEGG" id="hlo:J0X27_04215"/>
<reference evidence="1 2" key="1">
    <citation type="journal article" date="2006" name="Int. J. Syst. Evol. Microbiol.">
        <title>Haloterrigena longa sp. nov. and Haloterrigena limicola sp. nov., extremely halophilic archaea isolated from a salt lake.</title>
        <authorList>
            <person name="Cui H.L."/>
            <person name="Tohty D."/>
            <person name="Zhou P.J."/>
            <person name="Liu S.J."/>
        </authorList>
    </citation>
    <scope>NUCLEOTIDE SEQUENCE [LARGE SCALE GENOMIC DNA]</scope>
    <source>
        <strain evidence="1 2">ABH32</strain>
    </source>
</reference>
<sequence length="256" mass="27823">MTLPALDTSEISFLGYWNALDHSTEDSIDPTEVLNNGSVDAHNVYENGVEGLFSFGFSRATSRTVNFRVKDDGWFVAWLDTSGEFDTHVPKDGDLHGPYDYLGDWSYPGSVDPSKSLLAETIRNLYTELSNSGTITFNSSDVAHFNYEYPNATGITVVHSKQTESSQQEDVTPTDSTTVHRAYFAGSAKDGASGVNWDPNNQGLDLCGNGEMFGVPADDTTYFTNPLESGVTSTFAVNADGYESEDAAGDLLVLWS</sequence>
<dbReference type="Proteomes" id="UP000663191">
    <property type="component" value="Chromosome"/>
</dbReference>
<dbReference type="RefSeq" id="WP_207271197.1">
    <property type="nucleotide sequence ID" value="NZ_CP071463.1"/>
</dbReference>
<accession>A0A8A2UCX3</accession>
<dbReference type="OrthoDB" id="387073at2157"/>
<name>A0A8A2UCX3_9EURY</name>
<evidence type="ECO:0000313" key="1">
    <source>
        <dbReference type="EMBL" id="QSW86045.1"/>
    </source>
</evidence>
<dbReference type="AlphaFoldDB" id="A0A8A2UCX3"/>
<organism evidence="1 2">
    <name type="scientific">Natrinema longum</name>
    <dbReference type="NCBI Taxonomy" id="370324"/>
    <lineage>
        <taxon>Archaea</taxon>
        <taxon>Methanobacteriati</taxon>
        <taxon>Methanobacteriota</taxon>
        <taxon>Stenosarchaea group</taxon>
        <taxon>Halobacteria</taxon>
        <taxon>Halobacteriales</taxon>
        <taxon>Natrialbaceae</taxon>
        <taxon>Natrinema</taxon>
    </lineage>
</organism>